<dbReference type="GO" id="GO:0016539">
    <property type="term" value="P:intein-mediated protein splicing"/>
    <property type="evidence" value="ECO:0007669"/>
    <property type="project" value="InterPro"/>
</dbReference>
<accession>A0A6C0BYT2</accession>
<evidence type="ECO:0008006" key="3">
    <source>
        <dbReference type="Google" id="ProtNLM"/>
    </source>
</evidence>
<dbReference type="InterPro" id="IPR006141">
    <property type="entry name" value="Intein_N"/>
</dbReference>
<keyword evidence="1" id="KW-0812">Transmembrane</keyword>
<dbReference type="EMBL" id="MN739292">
    <property type="protein sequence ID" value="QHS97270.1"/>
    <property type="molecule type" value="Genomic_DNA"/>
</dbReference>
<proteinExistence type="predicted"/>
<keyword evidence="1" id="KW-1133">Transmembrane helix</keyword>
<reference evidence="2" key="1">
    <citation type="journal article" date="2020" name="Nature">
        <title>Giant virus diversity and host interactions through global metagenomics.</title>
        <authorList>
            <person name="Schulz F."/>
            <person name="Roux S."/>
            <person name="Paez-Espino D."/>
            <person name="Jungbluth S."/>
            <person name="Walsh D.A."/>
            <person name="Denef V.J."/>
            <person name="McMahon K.D."/>
            <person name="Konstantinidis K.T."/>
            <person name="Eloe-Fadrosh E.A."/>
            <person name="Kyrpides N.C."/>
            <person name="Woyke T."/>
        </authorList>
    </citation>
    <scope>NUCLEOTIDE SEQUENCE</scope>
    <source>
        <strain evidence="2">GVMAG-M-3300020169-51</strain>
    </source>
</reference>
<name>A0A6C0BYT2_9ZZZZ</name>
<dbReference type="SUPFAM" id="SSF51294">
    <property type="entry name" value="Hedgehog/intein (Hint) domain"/>
    <property type="match status" value="1"/>
</dbReference>
<evidence type="ECO:0000256" key="1">
    <source>
        <dbReference type="SAM" id="Phobius"/>
    </source>
</evidence>
<sequence>MRFRDISLTVIIFLFFITLYFVSILLIGIEKIKNNWPEYKCNPMIMPLASMFDKNPVTNFVGCIASMQKNMMGYFLLPLKYTAYMTGKLGGLLTNGLQELRELQNYLRDTLGNLTFDIFSIFINLLIQFKKIIIGLKFLVMKLFGIAAVIAYLIQGQMQLGMSLWNGPVGEIMRALCFDPKTKLKLKSGQMIAMKDIELGSILENGSEVLAVLRIKANKDEKYYKIYSEKLKDYIYVTGSHKISNPDTNVFMDVCDYDKSELSDKTSDVYSCLVTSDHLIPIGEYTFWDWED</sequence>
<organism evidence="2">
    <name type="scientific">viral metagenome</name>
    <dbReference type="NCBI Taxonomy" id="1070528"/>
    <lineage>
        <taxon>unclassified sequences</taxon>
        <taxon>metagenomes</taxon>
        <taxon>organismal metagenomes</taxon>
    </lineage>
</organism>
<feature type="transmembrane region" description="Helical" evidence="1">
    <location>
        <begin position="133"/>
        <end position="154"/>
    </location>
</feature>
<dbReference type="InterPro" id="IPR036844">
    <property type="entry name" value="Hint_dom_sf"/>
</dbReference>
<feature type="transmembrane region" description="Helical" evidence="1">
    <location>
        <begin position="6"/>
        <end position="29"/>
    </location>
</feature>
<dbReference type="PROSITE" id="PS50817">
    <property type="entry name" value="INTEIN_N_TER"/>
    <property type="match status" value="1"/>
</dbReference>
<protein>
    <recommendedName>
        <fullName evidence="3">Hedgehog/Intein (Hint) domain-containing protein</fullName>
    </recommendedName>
</protein>
<dbReference type="AlphaFoldDB" id="A0A6C0BYT2"/>
<evidence type="ECO:0000313" key="2">
    <source>
        <dbReference type="EMBL" id="QHS97270.1"/>
    </source>
</evidence>
<keyword evidence="1" id="KW-0472">Membrane</keyword>